<dbReference type="Gene3D" id="3.30.830.10">
    <property type="entry name" value="Metalloenzyme, LuxS/M16 peptidase-like"/>
    <property type="match status" value="1"/>
</dbReference>
<sequence length="42" mass="4550">MLAAVEAVTLEDVHVLARELFTVEPTLAVVGPWDEDRTVSLG</sequence>
<dbReference type="AlphaFoldDB" id="A0A645D1E2"/>
<comment type="caution">
    <text evidence="1">The sequence shown here is derived from an EMBL/GenBank/DDBJ whole genome shotgun (WGS) entry which is preliminary data.</text>
</comment>
<proteinExistence type="predicted"/>
<accession>A0A645D1E2</accession>
<protein>
    <submittedName>
        <fullName evidence="1">Uncharacterized protein</fullName>
    </submittedName>
</protein>
<name>A0A645D1E2_9ZZZZ</name>
<dbReference type="SUPFAM" id="SSF63411">
    <property type="entry name" value="LuxS/MPP-like metallohydrolase"/>
    <property type="match status" value="1"/>
</dbReference>
<evidence type="ECO:0000313" key="1">
    <source>
        <dbReference type="EMBL" id="MPM82592.1"/>
    </source>
</evidence>
<dbReference type="InterPro" id="IPR011249">
    <property type="entry name" value="Metalloenz_LuxS/M16"/>
</dbReference>
<reference evidence="1" key="1">
    <citation type="submission" date="2019-08" db="EMBL/GenBank/DDBJ databases">
        <authorList>
            <person name="Kucharzyk K."/>
            <person name="Murdoch R.W."/>
            <person name="Higgins S."/>
            <person name="Loffler F."/>
        </authorList>
    </citation>
    <scope>NUCLEOTIDE SEQUENCE</scope>
</reference>
<dbReference type="EMBL" id="VSSQ01031631">
    <property type="protein sequence ID" value="MPM82592.1"/>
    <property type="molecule type" value="Genomic_DNA"/>
</dbReference>
<organism evidence="1">
    <name type="scientific">bioreactor metagenome</name>
    <dbReference type="NCBI Taxonomy" id="1076179"/>
    <lineage>
        <taxon>unclassified sequences</taxon>
        <taxon>metagenomes</taxon>
        <taxon>ecological metagenomes</taxon>
    </lineage>
</organism>
<dbReference type="GO" id="GO:0046872">
    <property type="term" value="F:metal ion binding"/>
    <property type="evidence" value="ECO:0007669"/>
    <property type="project" value="InterPro"/>
</dbReference>
<gene>
    <name evidence="1" type="ORF">SDC9_129653</name>
</gene>